<reference evidence="2" key="1">
    <citation type="submission" date="2016-10" db="EMBL/GenBank/DDBJ databases">
        <authorList>
            <person name="Varghese N."/>
            <person name="Submissions S."/>
        </authorList>
    </citation>
    <scope>NUCLEOTIDE SEQUENCE [LARGE SCALE GENOMIC DNA]</scope>
    <source>
        <strain evidence="2">CGMCC 1.11022</strain>
    </source>
</reference>
<dbReference type="Proteomes" id="UP000198894">
    <property type="component" value="Unassembled WGS sequence"/>
</dbReference>
<dbReference type="EMBL" id="FNEE01000047">
    <property type="protein sequence ID" value="SDL56913.1"/>
    <property type="molecule type" value="Genomic_DNA"/>
</dbReference>
<sequence length="192" mass="20985">MSPLVSPQTSTRRKMVRSVMGSLFATVRDEAARCPQESCHPARRRRHWLCAEAGVSVDRDAARRLFTLIYALLTRNADLTDLGRRPQASSDETIVKLTGLAMPGTHHVIAPARQLTDYPQSEEEALRNARSQGKDSQSVINDDQDAAADDRQNHMLADDGLVAFLVGINCDAELPSMVSGGVTATTRTSRVV</sequence>
<proteinExistence type="predicted"/>
<dbReference type="AlphaFoldDB" id="A0A1G9L593"/>
<keyword evidence="2" id="KW-1185">Reference proteome</keyword>
<protein>
    <submittedName>
        <fullName evidence="1">Uncharacterized protein</fullName>
    </submittedName>
</protein>
<evidence type="ECO:0000313" key="2">
    <source>
        <dbReference type="Proteomes" id="UP000198894"/>
    </source>
</evidence>
<organism evidence="1 2">
    <name type="scientific">Mesorhizobium muleiense</name>
    <dbReference type="NCBI Taxonomy" id="1004279"/>
    <lineage>
        <taxon>Bacteria</taxon>
        <taxon>Pseudomonadati</taxon>
        <taxon>Pseudomonadota</taxon>
        <taxon>Alphaproteobacteria</taxon>
        <taxon>Hyphomicrobiales</taxon>
        <taxon>Phyllobacteriaceae</taxon>
        <taxon>Mesorhizobium</taxon>
    </lineage>
</organism>
<gene>
    <name evidence="1" type="ORF">SAMN05428953_1477</name>
</gene>
<evidence type="ECO:0000313" key="1">
    <source>
        <dbReference type="EMBL" id="SDL56913.1"/>
    </source>
</evidence>
<name>A0A1G9L593_9HYPH</name>
<accession>A0A1G9L593</accession>